<gene>
    <name evidence="2" type="ORF">DUE52_08240</name>
</gene>
<keyword evidence="1" id="KW-1133">Transmembrane helix</keyword>
<protein>
    <submittedName>
        <fullName evidence="2">Uncharacterized protein</fullName>
    </submittedName>
</protein>
<dbReference type="RefSeq" id="WP_114405506.1">
    <property type="nucleotide sequence ID" value="NZ_QOWE01000005.1"/>
</dbReference>
<evidence type="ECO:0000313" key="3">
    <source>
        <dbReference type="Proteomes" id="UP000253383"/>
    </source>
</evidence>
<accession>A0A368JRQ1</accession>
<proteinExistence type="predicted"/>
<keyword evidence="3" id="KW-1185">Reference proteome</keyword>
<dbReference type="EMBL" id="QOWE01000005">
    <property type="protein sequence ID" value="RCR70340.1"/>
    <property type="molecule type" value="Genomic_DNA"/>
</dbReference>
<evidence type="ECO:0000313" key="2">
    <source>
        <dbReference type="EMBL" id="RCR70340.1"/>
    </source>
</evidence>
<feature type="transmembrane region" description="Helical" evidence="1">
    <location>
        <begin position="76"/>
        <end position="95"/>
    </location>
</feature>
<dbReference type="OrthoDB" id="941642at2"/>
<evidence type="ECO:0000256" key="1">
    <source>
        <dbReference type="SAM" id="Phobius"/>
    </source>
</evidence>
<name>A0A368JRQ1_9BACT</name>
<keyword evidence="1" id="KW-0812">Transmembrane</keyword>
<dbReference type="AlphaFoldDB" id="A0A368JRQ1"/>
<comment type="caution">
    <text evidence="2">The sequence shown here is derived from an EMBL/GenBank/DDBJ whole genome shotgun (WGS) entry which is preliminary data.</text>
</comment>
<feature type="transmembrane region" description="Helical" evidence="1">
    <location>
        <begin position="40"/>
        <end position="64"/>
    </location>
</feature>
<organism evidence="2 3">
    <name type="scientific">Larkinella punicea</name>
    <dbReference type="NCBI Taxonomy" id="2315727"/>
    <lineage>
        <taxon>Bacteria</taxon>
        <taxon>Pseudomonadati</taxon>
        <taxon>Bacteroidota</taxon>
        <taxon>Cytophagia</taxon>
        <taxon>Cytophagales</taxon>
        <taxon>Spirosomataceae</taxon>
        <taxon>Larkinella</taxon>
    </lineage>
</organism>
<dbReference type="Proteomes" id="UP000253383">
    <property type="component" value="Unassembled WGS sequence"/>
</dbReference>
<sequence>MERFFTLFVASLCAAPLFYFLFSEVTVALNSDAVGPDARLGVAYLATWGGFLAAFVGFFVVWFLARYFLAENYIRYLQVFDGIALIGWFVLYLNWSDQQEYRLEYPDHRAVVEVELRATQSFLKGAAIDSILIPQFIGQDLDNPHPDRIRQEENFVILPWETTPISLKKWHMRVFVHNTPVDFPLNLPKRPQASTDWSAWLIPSEKQEDPLPDGALEHLALRYRFRLIPHGSPE</sequence>
<keyword evidence="1" id="KW-0472">Membrane</keyword>
<reference evidence="2 3" key="1">
    <citation type="submission" date="2018-07" db="EMBL/GenBank/DDBJ databases">
        <title>Genome analysis of Larkinella rosea.</title>
        <authorList>
            <person name="Zhou Z."/>
            <person name="Wang G."/>
        </authorList>
    </citation>
    <scope>NUCLEOTIDE SEQUENCE [LARGE SCALE GENOMIC DNA]</scope>
    <source>
        <strain evidence="3">zzj9</strain>
    </source>
</reference>